<evidence type="ECO:0008006" key="3">
    <source>
        <dbReference type="Google" id="ProtNLM"/>
    </source>
</evidence>
<evidence type="ECO:0000313" key="2">
    <source>
        <dbReference type="Proteomes" id="UP000243745"/>
    </source>
</evidence>
<keyword evidence="2" id="KW-1185">Reference proteome</keyword>
<reference evidence="1 2" key="1">
    <citation type="submission" date="2016-10" db="EMBL/GenBank/DDBJ databases">
        <authorList>
            <person name="Varghese N."/>
            <person name="Submissions S."/>
        </authorList>
    </citation>
    <scope>NUCLEOTIDE SEQUENCE [LARGE SCALE GENOMIC DNA]</scope>
    <source>
        <strain evidence="1 2">DSM 1361</strain>
    </source>
</reference>
<protein>
    <recommendedName>
        <fullName evidence="3">Alpha/beta hydrolase</fullName>
    </recommendedName>
</protein>
<proteinExistence type="predicted"/>
<name>A0A662ZKJ9_9GAMM</name>
<sequence length="262" mass="29969">MNFQIAQLMSEPPVQHNIYDEFTFTEGKHSFRTFDYDIVSLFYRNNSDSRLTVFLNDAVSYSRDVANFDRLAEYSSCEGLQMYFEDSLGRKMKFIPCCYYGMLDELEIIVRRVMLDRNIRAADVTFVSAQFGGFAASYLAEQIKGAGVVAFNPVLSVMDCFPNRARAAEFLTKFNIPADRDRKSNPKLFLSSPVSVPSTFIYHINLNDEMAMKQFKIMQKHLGIPDGNIHEGCLTFKNMSFNFHDLSAEDFEEQTVNLLSGS</sequence>
<dbReference type="AlphaFoldDB" id="A0A662ZKJ9"/>
<evidence type="ECO:0000313" key="1">
    <source>
        <dbReference type="EMBL" id="SFP62701.1"/>
    </source>
</evidence>
<dbReference type="Proteomes" id="UP000243745">
    <property type="component" value="Unassembled WGS sequence"/>
</dbReference>
<dbReference type="EMBL" id="FOXF01000045">
    <property type="protein sequence ID" value="SFP62701.1"/>
    <property type="molecule type" value="Genomic_DNA"/>
</dbReference>
<gene>
    <name evidence="1" type="ORF">SAMN02910344_01906</name>
</gene>
<accession>A0A662ZKJ9</accession>
<organism evidence="1 2">
    <name type="scientific">Ruminobacter amylophilus</name>
    <dbReference type="NCBI Taxonomy" id="867"/>
    <lineage>
        <taxon>Bacteria</taxon>
        <taxon>Pseudomonadati</taxon>
        <taxon>Pseudomonadota</taxon>
        <taxon>Gammaproteobacteria</taxon>
        <taxon>Aeromonadales</taxon>
        <taxon>Succinivibrionaceae</taxon>
        <taxon>Ruminobacter</taxon>
    </lineage>
</organism>